<reference evidence="2 3" key="2">
    <citation type="submission" date="2020-07" db="EMBL/GenBank/DDBJ databases">
        <title>Genome assembly of wild tea tree DASZ reveals pedigree and selection history of tea varieties.</title>
        <authorList>
            <person name="Zhang W."/>
        </authorList>
    </citation>
    <scope>NUCLEOTIDE SEQUENCE [LARGE SCALE GENOMIC DNA]</scope>
    <source>
        <strain evidence="3">cv. G240</strain>
        <tissue evidence="2">Leaf</tissue>
    </source>
</reference>
<evidence type="ECO:0000256" key="1">
    <source>
        <dbReference type="SAM" id="MobiDB-lite"/>
    </source>
</evidence>
<dbReference type="Gene3D" id="6.10.250.1310">
    <property type="match status" value="1"/>
</dbReference>
<feature type="compositionally biased region" description="Polar residues" evidence="1">
    <location>
        <begin position="310"/>
        <end position="328"/>
    </location>
</feature>
<evidence type="ECO:0000313" key="3">
    <source>
        <dbReference type="Proteomes" id="UP000593564"/>
    </source>
</evidence>
<dbReference type="EMBL" id="JACBKZ010000003">
    <property type="protein sequence ID" value="KAF5955238.1"/>
    <property type="molecule type" value="Genomic_DNA"/>
</dbReference>
<dbReference type="Proteomes" id="UP000593564">
    <property type="component" value="Unassembled WGS sequence"/>
</dbReference>
<proteinExistence type="predicted"/>
<feature type="region of interest" description="Disordered" evidence="1">
    <location>
        <begin position="310"/>
        <end position="333"/>
    </location>
</feature>
<organism evidence="2 3">
    <name type="scientific">Camellia sinensis</name>
    <name type="common">Tea plant</name>
    <name type="synonym">Thea sinensis</name>
    <dbReference type="NCBI Taxonomy" id="4442"/>
    <lineage>
        <taxon>Eukaryota</taxon>
        <taxon>Viridiplantae</taxon>
        <taxon>Streptophyta</taxon>
        <taxon>Embryophyta</taxon>
        <taxon>Tracheophyta</taxon>
        <taxon>Spermatophyta</taxon>
        <taxon>Magnoliopsida</taxon>
        <taxon>eudicotyledons</taxon>
        <taxon>Gunneridae</taxon>
        <taxon>Pentapetalae</taxon>
        <taxon>asterids</taxon>
        <taxon>Ericales</taxon>
        <taxon>Theaceae</taxon>
        <taxon>Camellia</taxon>
    </lineage>
</organism>
<keyword evidence="3" id="KW-1185">Reference proteome</keyword>
<reference evidence="3" key="1">
    <citation type="journal article" date="2020" name="Nat. Commun.">
        <title>Genome assembly of wild tea tree DASZ reveals pedigree and selection history of tea varieties.</title>
        <authorList>
            <person name="Zhang W."/>
            <person name="Zhang Y."/>
            <person name="Qiu H."/>
            <person name="Guo Y."/>
            <person name="Wan H."/>
            <person name="Zhang X."/>
            <person name="Scossa F."/>
            <person name="Alseekh S."/>
            <person name="Zhang Q."/>
            <person name="Wang P."/>
            <person name="Xu L."/>
            <person name="Schmidt M.H."/>
            <person name="Jia X."/>
            <person name="Li D."/>
            <person name="Zhu A."/>
            <person name="Guo F."/>
            <person name="Chen W."/>
            <person name="Ni D."/>
            <person name="Usadel B."/>
            <person name="Fernie A.R."/>
            <person name="Wen W."/>
        </authorList>
    </citation>
    <scope>NUCLEOTIDE SEQUENCE [LARGE SCALE GENOMIC DNA]</scope>
    <source>
        <strain evidence="3">cv. G240</strain>
    </source>
</reference>
<dbReference type="PANTHER" id="PTHR35116">
    <property type="entry name" value="HELICASE PROTEIN MOM1"/>
    <property type="match status" value="1"/>
</dbReference>
<protein>
    <submittedName>
        <fullName evidence="2">Uncharacterized protein</fullName>
    </submittedName>
</protein>
<sequence length="665" mass="72419">MAGYRRHSGLISIGDILDDFVHQRFGKDSYAHIDGGEIIPSKKQAALDLFNAGGRSARKKYKCLPRLTDKIHNSICISDSLTVPPAAHGISRGSDGTNASALEETVIEAGQRVRAVIPITREAPTSELIGTSLPTMQPQIFPDQGSEEHPHQAQVSIHPAREGSTGNSSQYMTAVQAGNNHLVQSSPVLPEVPRSDCSDSLLMEMERIQKDKEQAIKLHEDTKLWLKAACEKEIDAVRKRYDMSLRDSETALVQEKKDLETYYNKVYANKLLAKALTEKYDDAKAAGSHGTQQVTIPGFMNEISQLYHQQTASRSKSRLKQSSASLPMTSPPVSPPIQVETHSSEVHQTAGRTTLGLEQSTTNLPMTGAPTIPPAQLVDHSLAVQQTAARMTTGPAEQYSKTVPITGSPVSPQVQTMNHASEIQQSTAMTTTGSEQSSSALPITVSPYVKGNMNKMASHASASHQTTATTAMGTEQSLASLQVSHSSGVQQTTPRTAPRIEQSLASLSTTALPVMRPDHSSAVHLPSPCGPTFNSVIYCKGNIAAACEFRAPAPHLQRFRPSLEVSPPYLPHLSNGMMPSQQSPGNSSVASCRPTQENRRTMVEKSSLISHYKKKKKKKHNKMCIAIYVLLTNYERYLFSERLSLRAANLETLCNQPFSEKLSNP</sequence>
<dbReference type="GO" id="GO:0031507">
    <property type="term" value="P:heterochromatin formation"/>
    <property type="evidence" value="ECO:0007669"/>
    <property type="project" value="InterPro"/>
</dbReference>
<comment type="caution">
    <text evidence="2">The sequence shown here is derived from an EMBL/GenBank/DDBJ whole genome shotgun (WGS) entry which is preliminary data.</text>
</comment>
<gene>
    <name evidence="2" type="ORF">HYC85_008094</name>
</gene>
<dbReference type="PANTHER" id="PTHR35116:SF13">
    <property type="entry name" value="HELICASE PROTEIN MOM1"/>
    <property type="match status" value="1"/>
</dbReference>
<dbReference type="InterPro" id="IPR039322">
    <property type="entry name" value="MOM1"/>
</dbReference>
<name>A0A7J7HT97_CAMSI</name>
<dbReference type="AlphaFoldDB" id="A0A7J7HT97"/>
<accession>A0A7J7HT97</accession>
<evidence type="ECO:0000313" key="2">
    <source>
        <dbReference type="EMBL" id="KAF5955238.1"/>
    </source>
</evidence>